<dbReference type="NCBIfam" id="TIGR00116">
    <property type="entry name" value="tsf"/>
    <property type="match status" value="1"/>
</dbReference>
<keyword evidence="3 6" id="KW-0963">Cytoplasm</keyword>
<dbReference type="RefSeq" id="WP_121217634.1">
    <property type="nucleotide sequence ID" value="NZ_RBIG01000001.1"/>
</dbReference>
<gene>
    <name evidence="6" type="primary">tsf</name>
    <name evidence="10" type="ORF">BCL74_0725</name>
</gene>
<sequence>MAEITAALVKELREKTGAGMMDCKKALTETAGDLEAAVDWLRKKGLAAAAKKAGRVAAEGLVGAAADGAKAAIVEVNSETDFVARNETFQGFVAKVAELSLAANGDLDALKATAYPGTGRTVEEELAHQIATIGENMNLRRTATLAVPQGVVASYIHNQVAPNLGKIAVLVAMESAGDAEKLQALGKQLAMHVAATNPASLGIDDLDPALLERERNVLIDQAKASGRPDDIIQKMVEGRIRKFYEEVCFLEQIFVMDGKTKVSKVVEDTAKEIGAPVKVTGFLRFALGEGIEKEEGDFAAEVAAAAKAG</sequence>
<dbReference type="SUPFAM" id="SSF54713">
    <property type="entry name" value="Elongation factor Ts (EF-Ts), dimerisation domain"/>
    <property type="match status" value="2"/>
</dbReference>
<dbReference type="InterPro" id="IPR014039">
    <property type="entry name" value="Transl_elong_EFTs/EF1B_dimer"/>
</dbReference>
<dbReference type="Gene3D" id="1.10.286.20">
    <property type="match status" value="1"/>
</dbReference>
<name>A0A420WPZ9_9PROT</name>
<proteinExistence type="inferred from homology"/>
<dbReference type="CDD" id="cd14275">
    <property type="entry name" value="UBA_EF-Ts"/>
    <property type="match status" value="1"/>
</dbReference>
<dbReference type="GO" id="GO:0003746">
    <property type="term" value="F:translation elongation factor activity"/>
    <property type="evidence" value="ECO:0007669"/>
    <property type="project" value="UniProtKB-UniRule"/>
</dbReference>
<dbReference type="InterPro" id="IPR018101">
    <property type="entry name" value="Transl_elong_Ts_CS"/>
</dbReference>
<evidence type="ECO:0000256" key="8">
    <source>
        <dbReference type="RuleBase" id="RU000643"/>
    </source>
</evidence>
<dbReference type="InterPro" id="IPR001816">
    <property type="entry name" value="Transl_elong_EFTs/EF1B"/>
</dbReference>
<dbReference type="InterPro" id="IPR036402">
    <property type="entry name" value="EF-Ts_dimer_sf"/>
</dbReference>
<comment type="function">
    <text evidence="6 7">Associates with the EF-Tu.GDP complex and induces the exchange of GDP to GTP. It remains bound to the aminoacyl-tRNA.EF-Tu.GTP complex up to the GTP hydrolysis stage on the ribosome.</text>
</comment>
<keyword evidence="5 6" id="KW-0648">Protein biosynthesis</keyword>
<dbReference type="AlphaFoldDB" id="A0A420WPZ9"/>
<accession>A0A420WPZ9</accession>
<dbReference type="PROSITE" id="PS01127">
    <property type="entry name" value="EF_TS_2"/>
    <property type="match status" value="1"/>
</dbReference>
<comment type="similarity">
    <text evidence="1 6 7">Belongs to the EF-Ts family.</text>
</comment>
<evidence type="ECO:0000259" key="9">
    <source>
        <dbReference type="Pfam" id="PF00889"/>
    </source>
</evidence>
<feature type="region of interest" description="Involved in Mg(2+) ion dislocation from EF-Tu" evidence="6">
    <location>
        <begin position="80"/>
        <end position="83"/>
    </location>
</feature>
<evidence type="ECO:0000256" key="6">
    <source>
        <dbReference type="HAMAP-Rule" id="MF_00050"/>
    </source>
</evidence>
<dbReference type="SUPFAM" id="SSF46934">
    <property type="entry name" value="UBA-like"/>
    <property type="match status" value="1"/>
</dbReference>
<dbReference type="InterPro" id="IPR009060">
    <property type="entry name" value="UBA-like_sf"/>
</dbReference>
<evidence type="ECO:0000256" key="7">
    <source>
        <dbReference type="RuleBase" id="RU000642"/>
    </source>
</evidence>
<feature type="domain" description="Translation elongation factor EFTs/EF1B dimerisation" evidence="9">
    <location>
        <begin position="71"/>
        <end position="289"/>
    </location>
</feature>
<dbReference type="Gene3D" id="1.10.8.10">
    <property type="entry name" value="DNA helicase RuvA subunit, C-terminal domain"/>
    <property type="match status" value="1"/>
</dbReference>
<dbReference type="PANTHER" id="PTHR11741">
    <property type="entry name" value="ELONGATION FACTOR TS"/>
    <property type="match status" value="1"/>
</dbReference>
<reference evidence="10 11" key="1">
    <citation type="submission" date="2018-10" db="EMBL/GenBank/DDBJ databases">
        <title>Comparative analysis of microorganisms from saline springs in Andes Mountain Range, Colombia.</title>
        <authorList>
            <person name="Rubin E."/>
        </authorList>
    </citation>
    <scope>NUCLEOTIDE SEQUENCE [LARGE SCALE GENOMIC DNA]</scope>
    <source>
        <strain evidence="10 11">USBA 36</strain>
    </source>
</reference>
<evidence type="ECO:0000256" key="5">
    <source>
        <dbReference type="ARBA" id="ARBA00022917"/>
    </source>
</evidence>
<dbReference type="EMBL" id="RBIG01000001">
    <property type="protein sequence ID" value="RKQ72955.1"/>
    <property type="molecule type" value="Genomic_DNA"/>
</dbReference>
<comment type="subcellular location">
    <subcellularLocation>
        <location evidence="6 8">Cytoplasm</location>
    </subcellularLocation>
</comment>
<protein>
    <recommendedName>
        <fullName evidence="2 6">Elongation factor Ts</fullName>
        <shortName evidence="6">EF-Ts</shortName>
    </recommendedName>
</protein>
<dbReference type="OrthoDB" id="9808348at2"/>
<dbReference type="Pfam" id="PF00889">
    <property type="entry name" value="EF_TS"/>
    <property type="match status" value="1"/>
</dbReference>
<organism evidence="10 11">
    <name type="scientific">Oceanibaculum indicum</name>
    <dbReference type="NCBI Taxonomy" id="526216"/>
    <lineage>
        <taxon>Bacteria</taxon>
        <taxon>Pseudomonadati</taxon>
        <taxon>Pseudomonadota</taxon>
        <taxon>Alphaproteobacteria</taxon>
        <taxon>Rhodospirillales</taxon>
        <taxon>Oceanibaculaceae</taxon>
        <taxon>Oceanibaculum</taxon>
    </lineage>
</organism>
<keyword evidence="4 6" id="KW-0251">Elongation factor</keyword>
<evidence type="ECO:0000256" key="3">
    <source>
        <dbReference type="ARBA" id="ARBA00022490"/>
    </source>
</evidence>
<comment type="caution">
    <text evidence="10">The sequence shown here is derived from an EMBL/GenBank/DDBJ whole genome shotgun (WGS) entry which is preliminary data.</text>
</comment>
<dbReference type="GO" id="GO:0005737">
    <property type="term" value="C:cytoplasm"/>
    <property type="evidence" value="ECO:0007669"/>
    <property type="project" value="UniProtKB-SubCell"/>
</dbReference>
<dbReference type="HAMAP" id="MF_00050">
    <property type="entry name" value="EF_Ts"/>
    <property type="match status" value="1"/>
</dbReference>
<evidence type="ECO:0000313" key="11">
    <source>
        <dbReference type="Proteomes" id="UP000277424"/>
    </source>
</evidence>
<evidence type="ECO:0000256" key="2">
    <source>
        <dbReference type="ARBA" id="ARBA00016956"/>
    </source>
</evidence>
<dbReference type="PROSITE" id="PS01126">
    <property type="entry name" value="EF_TS_1"/>
    <property type="match status" value="1"/>
</dbReference>
<evidence type="ECO:0000313" key="10">
    <source>
        <dbReference type="EMBL" id="RKQ72955.1"/>
    </source>
</evidence>
<dbReference type="Proteomes" id="UP000277424">
    <property type="component" value="Unassembled WGS sequence"/>
</dbReference>
<dbReference type="FunFam" id="1.10.8.10:FF:000001">
    <property type="entry name" value="Elongation factor Ts"/>
    <property type="match status" value="1"/>
</dbReference>
<dbReference type="Gene3D" id="3.30.479.20">
    <property type="entry name" value="Elongation factor Ts, dimerisation domain"/>
    <property type="match status" value="2"/>
</dbReference>
<evidence type="ECO:0000256" key="4">
    <source>
        <dbReference type="ARBA" id="ARBA00022768"/>
    </source>
</evidence>
<evidence type="ECO:0000256" key="1">
    <source>
        <dbReference type="ARBA" id="ARBA00005532"/>
    </source>
</evidence>
<dbReference type="FunFam" id="1.10.286.20:FF:000001">
    <property type="entry name" value="Elongation factor Ts"/>
    <property type="match status" value="1"/>
</dbReference>
<dbReference type="PANTHER" id="PTHR11741:SF0">
    <property type="entry name" value="ELONGATION FACTOR TS, MITOCHONDRIAL"/>
    <property type="match status" value="1"/>
</dbReference>